<feature type="transmembrane region" description="Helical" evidence="1">
    <location>
        <begin position="7"/>
        <end position="29"/>
    </location>
</feature>
<proteinExistence type="predicted"/>
<comment type="caution">
    <text evidence="2">The sequence shown here is derived from an EMBL/GenBank/DDBJ whole genome shotgun (WGS) entry which is preliminary data.</text>
</comment>
<dbReference type="EMBL" id="DRMJ01000400">
    <property type="protein sequence ID" value="HHL43481.1"/>
    <property type="molecule type" value="Genomic_DNA"/>
</dbReference>
<name>A0A7C5QQ46_9PROT</name>
<sequence>MRIVRVFFALLRAYLFYPVMVGIFIWLYFTKAHWGYGLAVIVAILVIDPIWITMARSLLQGINSRNRK</sequence>
<dbReference type="AlphaFoldDB" id="A0A7C5QQ46"/>
<dbReference type="Proteomes" id="UP000885830">
    <property type="component" value="Unassembled WGS sequence"/>
</dbReference>
<evidence type="ECO:0000256" key="1">
    <source>
        <dbReference type="SAM" id="Phobius"/>
    </source>
</evidence>
<organism evidence="2">
    <name type="scientific">Hellea balneolensis</name>
    <dbReference type="NCBI Taxonomy" id="287478"/>
    <lineage>
        <taxon>Bacteria</taxon>
        <taxon>Pseudomonadati</taxon>
        <taxon>Pseudomonadota</taxon>
        <taxon>Alphaproteobacteria</taxon>
        <taxon>Maricaulales</taxon>
        <taxon>Robiginitomaculaceae</taxon>
        <taxon>Hellea</taxon>
    </lineage>
</organism>
<keyword evidence="1" id="KW-0472">Membrane</keyword>
<keyword evidence="1" id="KW-1133">Transmembrane helix</keyword>
<accession>A0A7C5QQ46</accession>
<reference evidence="2" key="1">
    <citation type="journal article" date="2020" name="mSystems">
        <title>Genome- and Community-Level Interaction Insights into Carbon Utilization and Element Cycling Functions of Hydrothermarchaeota in Hydrothermal Sediment.</title>
        <authorList>
            <person name="Zhou Z."/>
            <person name="Liu Y."/>
            <person name="Xu W."/>
            <person name="Pan J."/>
            <person name="Luo Z.H."/>
            <person name="Li M."/>
        </authorList>
    </citation>
    <scope>NUCLEOTIDE SEQUENCE [LARGE SCALE GENOMIC DNA]</scope>
    <source>
        <strain evidence="2">HyVt-485</strain>
    </source>
</reference>
<gene>
    <name evidence="2" type="ORF">ENJ42_07685</name>
</gene>
<keyword evidence="1" id="KW-0812">Transmembrane</keyword>
<evidence type="ECO:0000313" key="2">
    <source>
        <dbReference type="EMBL" id="HHL43481.1"/>
    </source>
</evidence>
<protein>
    <submittedName>
        <fullName evidence="2">Uncharacterized protein</fullName>
    </submittedName>
</protein>
<feature type="transmembrane region" description="Helical" evidence="1">
    <location>
        <begin position="35"/>
        <end position="59"/>
    </location>
</feature>